<accession>A0A517R8U1</accession>
<evidence type="ECO:0000256" key="1">
    <source>
        <dbReference type="ARBA" id="ARBA00022679"/>
    </source>
</evidence>
<evidence type="ECO:0000256" key="3">
    <source>
        <dbReference type="ARBA" id="ARBA00038502"/>
    </source>
</evidence>
<dbReference type="InterPro" id="IPR000182">
    <property type="entry name" value="GNAT_dom"/>
</dbReference>
<dbReference type="PROSITE" id="PS51186">
    <property type="entry name" value="GNAT"/>
    <property type="match status" value="1"/>
</dbReference>
<name>A0A517R8U1_9PLAN</name>
<dbReference type="RefSeq" id="WP_145210051.1">
    <property type="nucleotide sequence ID" value="NZ_CP036269.1"/>
</dbReference>
<evidence type="ECO:0000313" key="5">
    <source>
        <dbReference type="EMBL" id="QDT40316.1"/>
    </source>
</evidence>
<dbReference type="OrthoDB" id="452315at2"/>
<evidence type="ECO:0000313" key="6">
    <source>
        <dbReference type="Proteomes" id="UP000317171"/>
    </source>
</evidence>
<dbReference type="Gene3D" id="3.40.630.30">
    <property type="match status" value="1"/>
</dbReference>
<dbReference type="InterPro" id="IPR051531">
    <property type="entry name" value="N-acetyltransferase"/>
</dbReference>
<organism evidence="5 6">
    <name type="scientific">Gimesia alba</name>
    <dbReference type="NCBI Taxonomy" id="2527973"/>
    <lineage>
        <taxon>Bacteria</taxon>
        <taxon>Pseudomonadati</taxon>
        <taxon>Planctomycetota</taxon>
        <taxon>Planctomycetia</taxon>
        <taxon>Planctomycetales</taxon>
        <taxon>Planctomycetaceae</taxon>
        <taxon>Gimesia</taxon>
    </lineage>
</organism>
<evidence type="ECO:0000259" key="4">
    <source>
        <dbReference type="PROSITE" id="PS51186"/>
    </source>
</evidence>
<keyword evidence="2" id="KW-0012">Acyltransferase</keyword>
<dbReference type="Proteomes" id="UP000317171">
    <property type="component" value="Chromosome"/>
</dbReference>
<dbReference type="GO" id="GO:0016747">
    <property type="term" value="F:acyltransferase activity, transferring groups other than amino-acyl groups"/>
    <property type="evidence" value="ECO:0007669"/>
    <property type="project" value="InterPro"/>
</dbReference>
<dbReference type="Pfam" id="PF13302">
    <property type="entry name" value="Acetyltransf_3"/>
    <property type="match status" value="1"/>
</dbReference>
<evidence type="ECO:0000256" key="2">
    <source>
        <dbReference type="ARBA" id="ARBA00023315"/>
    </source>
</evidence>
<reference evidence="5 6" key="1">
    <citation type="submission" date="2019-02" db="EMBL/GenBank/DDBJ databases">
        <title>Deep-cultivation of Planctomycetes and their phenomic and genomic characterization uncovers novel biology.</title>
        <authorList>
            <person name="Wiegand S."/>
            <person name="Jogler M."/>
            <person name="Boedeker C."/>
            <person name="Pinto D."/>
            <person name="Vollmers J."/>
            <person name="Rivas-Marin E."/>
            <person name="Kohn T."/>
            <person name="Peeters S.H."/>
            <person name="Heuer A."/>
            <person name="Rast P."/>
            <person name="Oberbeckmann S."/>
            <person name="Bunk B."/>
            <person name="Jeske O."/>
            <person name="Meyerdierks A."/>
            <person name="Storesund J.E."/>
            <person name="Kallscheuer N."/>
            <person name="Luecker S."/>
            <person name="Lage O.M."/>
            <person name="Pohl T."/>
            <person name="Merkel B.J."/>
            <person name="Hornburger P."/>
            <person name="Mueller R.-W."/>
            <person name="Bruemmer F."/>
            <person name="Labrenz M."/>
            <person name="Spormann A.M."/>
            <person name="Op den Camp H."/>
            <person name="Overmann J."/>
            <person name="Amann R."/>
            <person name="Jetten M.S.M."/>
            <person name="Mascher T."/>
            <person name="Medema M.H."/>
            <person name="Devos D.P."/>
            <person name="Kaster A.-K."/>
            <person name="Ovreas L."/>
            <person name="Rohde M."/>
            <person name="Galperin M.Y."/>
            <person name="Jogler C."/>
        </authorList>
    </citation>
    <scope>NUCLEOTIDE SEQUENCE [LARGE SCALE GENOMIC DNA]</scope>
    <source>
        <strain evidence="5 6">Pan241w</strain>
    </source>
</reference>
<sequence>MGATFAERLRSVLIGISIRTERLLIRRFTSTDSSGYLRFMLDDGSTRFLAFDEEQTTEAGARALFNYVIENYDSPDVVHAYAIADANSDAYVGSCGFAPYDDAVVECYFTINPEHRGNGFAVEATKALVASLSHLVEVRAYCHADNVAAHCVARRCDMIPLGSGRNKNPGLEGLVFVTRKDR</sequence>
<comment type="similarity">
    <text evidence="3">Belongs to the acetyltransferase family. RimJ subfamily.</text>
</comment>
<protein>
    <recommendedName>
        <fullName evidence="4">N-acetyltransferase domain-containing protein</fullName>
    </recommendedName>
</protein>
<dbReference type="SUPFAM" id="SSF55729">
    <property type="entry name" value="Acyl-CoA N-acyltransferases (Nat)"/>
    <property type="match status" value="1"/>
</dbReference>
<gene>
    <name evidence="5" type="ORF">Pan241w_03720</name>
</gene>
<feature type="domain" description="N-acetyltransferase" evidence="4">
    <location>
        <begin position="23"/>
        <end position="182"/>
    </location>
</feature>
<dbReference type="EMBL" id="CP036269">
    <property type="protein sequence ID" value="QDT40316.1"/>
    <property type="molecule type" value="Genomic_DNA"/>
</dbReference>
<keyword evidence="1" id="KW-0808">Transferase</keyword>
<keyword evidence="6" id="KW-1185">Reference proteome</keyword>
<proteinExistence type="inferred from homology"/>
<dbReference type="PANTHER" id="PTHR43792:SF8">
    <property type="entry name" value="[RIBOSOMAL PROTEIN US5]-ALANINE N-ACETYLTRANSFERASE"/>
    <property type="match status" value="1"/>
</dbReference>
<dbReference type="PANTHER" id="PTHR43792">
    <property type="entry name" value="GNAT FAMILY, PUTATIVE (AFU_ORTHOLOGUE AFUA_3G00765)-RELATED-RELATED"/>
    <property type="match status" value="1"/>
</dbReference>
<dbReference type="AlphaFoldDB" id="A0A517R8U1"/>
<dbReference type="KEGG" id="gaz:Pan241w_03720"/>
<dbReference type="InterPro" id="IPR016181">
    <property type="entry name" value="Acyl_CoA_acyltransferase"/>
</dbReference>